<dbReference type="OrthoDB" id="411785at2759"/>
<dbReference type="STRING" id="29170.A0A368FG62"/>
<reference evidence="1 2" key="1">
    <citation type="submission" date="2014-10" db="EMBL/GenBank/DDBJ databases">
        <title>Draft genome of the hookworm Ancylostoma caninum.</title>
        <authorList>
            <person name="Mitreva M."/>
        </authorList>
    </citation>
    <scope>NUCLEOTIDE SEQUENCE [LARGE SCALE GENOMIC DNA]</scope>
    <source>
        <strain evidence="1 2">Baltimore</strain>
    </source>
</reference>
<dbReference type="EMBL" id="JOJR01001353">
    <property type="protein sequence ID" value="RCN31221.1"/>
    <property type="molecule type" value="Genomic_DNA"/>
</dbReference>
<name>A0A368FG62_ANCCA</name>
<gene>
    <name evidence="1" type="ORF">ANCCAN_22998</name>
</gene>
<dbReference type="Proteomes" id="UP000252519">
    <property type="component" value="Unassembled WGS sequence"/>
</dbReference>
<evidence type="ECO:0000313" key="1">
    <source>
        <dbReference type="EMBL" id="RCN31221.1"/>
    </source>
</evidence>
<dbReference type="SUPFAM" id="SSF53335">
    <property type="entry name" value="S-adenosyl-L-methionine-dependent methyltransferases"/>
    <property type="match status" value="1"/>
</dbReference>
<evidence type="ECO:0008006" key="3">
    <source>
        <dbReference type="Google" id="ProtNLM"/>
    </source>
</evidence>
<dbReference type="AlphaFoldDB" id="A0A368FG62"/>
<sequence>MKKIAEKWYDFKESDLHRIVVEDGIKYAKQASARGEKFDAILLDLCTNERRALLCPIEEFLKNEALHNLAAILVDTGAVIVNIITGSEFREQGPKEAKRASDFPLSERFSTPVVLRFTLLGLARARKPSSPLAPVRRSSESVLRNAREQGCTSPHGAGPMGSLFWYEKRARAETKTGRGWDQK</sequence>
<proteinExistence type="predicted"/>
<keyword evidence="2" id="KW-1185">Reference proteome</keyword>
<organism evidence="1 2">
    <name type="scientific">Ancylostoma caninum</name>
    <name type="common">Dog hookworm</name>
    <dbReference type="NCBI Taxonomy" id="29170"/>
    <lineage>
        <taxon>Eukaryota</taxon>
        <taxon>Metazoa</taxon>
        <taxon>Ecdysozoa</taxon>
        <taxon>Nematoda</taxon>
        <taxon>Chromadorea</taxon>
        <taxon>Rhabditida</taxon>
        <taxon>Rhabditina</taxon>
        <taxon>Rhabditomorpha</taxon>
        <taxon>Strongyloidea</taxon>
        <taxon>Ancylostomatidae</taxon>
        <taxon>Ancylostomatinae</taxon>
        <taxon>Ancylostoma</taxon>
    </lineage>
</organism>
<dbReference type="Gene3D" id="3.40.50.150">
    <property type="entry name" value="Vaccinia Virus protein VP39"/>
    <property type="match status" value="1"/>
</dbReference>
<comment type="caution">
    <text evidence="1">The sequence shown here is derived from an EMBL/GenBank/DDBJ whole genome shotgun (WGS) entry which is preliminary data.</text>
</comment>
<evidence type="ECO:0000313" key="2">
    <source>
        <dbReference type="Proteomes" id="UP000252519"/>
    </source>
</evidence>
<dbReference type="InterPro" id="IPR029063">
    <property type="entry name" value="SAM-dependent_MTases_sf"/>
</dbReference>
<accession>A0A368FG62</accession>
<protein>
    <recommendedName>
        <fullName evidence="3">PABS domain-containing protein</fullName>
    </recommendedName>
</protein>